<proteinExistence type="predicted"/>
<dbReference type="HOGENOM" id="CLU_3193951_0_0_1"/>
<gene>
    <name evidence="1" type="ORF">FOQG_18897</name>
</gene>
<feature type="non-terminal residue" evidence="1">
    <location>
        <position position="1"/>
    </location>
</feature>
<dbReference type="Proteomes" id="UP000030663">
    <property type="component" value="Unassembled WGS sequence"/>
</dbReference>
<evidence type="ECO:0000313" key="2">
    <source>
        <dbReference type="Proteomes" id="UP000030663"/>
    </source>
</evidence>
<reference evidence="1 2" key="1">
    <citation type="submission" date="2011-11" db="EMBL/GenBank/DDBJ databases">
        <title>The Genome Sequence of Fusarium oxysporum PHW815.</title>
        <authorList>
            <consortium name="The Broad Institute Genome Sequencing Platform"/>
            <person name="Ma L.-J."/>
            <person name="Gale L.R."/>
            <person name="Schwartz D.C."/>
            <person name="Zhou S."/>
            <person name="Corby-Kistler H."/>
            <person name="Young S.K."/>
            <person name="Zeng Q."/>
            <person name="Gargeya S."/>
            <person name="Fitzgerald M."/>
            <person name="Haas B."/>
            <person name="Abouelleil A."/>
            <person name="Alvarado L."/>
            <person name="Arachchi H.M."/>
            <person name="Berlin A."/>
            <person name="Brown A."/>
            <person name="Chapman S.B."/>
            <person name="Chen Z."/>
            <person name="Dunbar C."/>
            <person name="Freedman E."/>
            <person name="Gearin G."/>
            <person name="Goldberg J."/>
            <person name="Griggs A."/>
            <person name="Gujja S."/>
            <person name="Heiman D."/>
            <person name="Howarth C."/>
            <person name="Larson L."/>
            <person name="Lui A."/>
            <person name="MacDonald P.J.P."/>
            <person name="Montmayeur A."/>
            <person name="Murphy C."/>
            <person name="Neiman D."/>
            <person name="Pearson M."/>
            <person name="Priest M."/>
            <person name="Roberts A."/>
            <person name="Saif S."/>
            <person name="Shea T."/>
            <person name="Shenoy N."/>
            <person name="Sisk P."/>
            <person name="Stolte C."/>
            <person name="Sykes S."/>
            <person name="Wortman J."/>
            <person name="Nusbaum C."/>
            <person name="Birren B."/>
        </authorList>
    </citation>
    <scope>NUCLEOTIDE SEQUENCE [LARGE SCALE GENOMIC DNA]</scope>
    <source>
        <strain evidence="1 2">54005</strain>
    </source>
</reference>
<sequence length="46" mass="5005">THCVFWYKQETTPSIVHAITDRLAKGSRVAGTTVQGRGTQADSSIE</sequence>
<accession>X0C0M9</accession>
<dbReference type="EMBL" id="KI979527">
    <property type="protein sequence ID" value="EXK76362.1"/>
    <property type="molecule type" value="Genomic_DNA"/>
</dbReference>
<keyword evidence="2" id="KW-1185">Reference proteome</keyword>
<organism evidence="1 2">
    <name type="scientific">Fusarium oxysporum f. sp. raphani 54005</name>
    <dbReference type="NCBI Taxonomy" id="1089458"/>
    <lineage>
        <taxon>Eukaryota</taxon>
        <taxon>Fungi</taxon>
        <taxon>Dikarya</taxon>
        <taxon>Ascomycota</taxon>
        <taxon>Pezizomycotina</taxon>
        <taxon>Sordariomycetes</taxon>
        <taxon>Hypocreomycetidae</taxon>
        <taxon>Hypocreales</taxon>
        <taxon>Nectriaceae</taxon>
        <taxon>Fusarium</taxon>
        <taxon>Fusarium oxysporum species complex</taxon>
    </lineage>
</organism>
<protein>
    <submittedName>
        <fullName evidence="1">Uncharacterized protein</fullName>
    </submittedName>
</protein>
<name>X0C0M9_FUSOX</name>
<dbReference type="AlphaFoldDB" id="X0C0M9"/>
<evidence type="ECO:0000313" key="1">
    <source>
        <dbReference type="EMBL" id="EXK76362.1"/>
    </source>
</evidence>